<feature type="transmembrane region" description="Helical" evidence="6">
    <location>
        <begin position="60"/>
        <end position="80"/>
    </location>
</feature>
<keyword evidence="2 6" id="KW-1003">Cell membrane</keyword>
<feature type="transmembrane region" description="Helical" evidence="6">
    <location>
        <begin position="328"/>
        <end position="351"/>
    </location>
</feature>
<accession>A0ABQ9ITC5</accession>
<gene>
    <name evidence="7" type="ORF">NQ317_019310</name>
</gene>
<comment type="caution">
    <text evidence="7">The sequence shown here is derived from an EMBL/GenBank/DDBJ whole genome shotgun (WGS) entry which is preliminary data.</text>
</comment>
<dbReference type="InterPro" id="IPR013604">
    <property type="entry name" value="7TM_chemorcpt"/>
</dbReference>
<sequence>MVTNTEQNDSPLAIETTNKTKNDVLCLCKVLSPVFQISRLLGLFPVIWKHKNNKCVFTKSLFWLIYTLILTYLYTYHVVSTVDFPNMLKKKSLPILLNDITNAIYGIFVVLLILTNIFRYPTWIRTLNKFLILMKTDLLCEPARKTVMNTQYGFIATLTFIFVVQISVLFWLHSSADYSTNFQFSIFGSRIMQNIPFAFYMLSFTAISMLIGTLACFEKLTISTLQYIPVHPMKEIDETNNQRDFLGVFHYKLCTGEHPCSSKMAKMSQPERVEYLRILHENISLCIYSFNSCMNPQFLIHAVVELIVLIIHWYAVIAYIAYNFKAPLARTIHILNCVFVVLHTIGLFLFLKNAQHLKNMIQGLTNFLLEYSTRISSQDEHQQVRIFIEKLKNHRPLTASGVFTIDLGIAGPVSKICCYNEPYNVNIACYIMLFSTHLRVESPHHAFLLSVLIIEFHFPP</sequence>
<evidence type="ECO:0000256" key="5">
    <source>
        <dbReference type="ARBA" id="ARBA00023136"/>
    </source>
</evidence>
<dbReference type="EMBL" id="JAPWTJ010002815">
    <property type="protein sequence ID" value="KAJ8964329.1"/>
    <property type="molecule type" value="Genomic_DNA"/>
</dbReference>
<feature type="transmembrane region" description="Helical" evidence="6">
    <location>
        <begin position="298"/>
        <end position="322"/>
    </location>
</feature>
<dbReference type="Pfam" id="PF08395">
    <property type="entry name" value="7tm_7"/>
    <property type="match status" value="1"/>
</dbReference>
<comment type="caution">
    <text evidence="6">Lacks conserved residue(s) required for the propagation of feature annotation.</text>
</comment>
<dbReference type="Proteomes" id="UP001162164">
    <property type="component" value="Unassembled WGS sequence"/>
</dbReference>
<proteinExistence type="inferred from homology"/>
<evidence type="ECO:0000313" key="8">
    <source>
        <dbReference type="Proteomes" id="UP001162164"/>
    </source>
</evidence>
<evidence type="ECO:0000256" key="6">
    <source>
        <dbReference type="RuleBase" id="RU363108"/>
    </source>
</evidence>
<keyword evidence="6" id="KW-0675">Receptor</keyword>
<evidence type="ECO:0000256" key="2">
    <source>
        <dbReference type="ARBA" id="ARBA00022475"/>
    </source>
</evidence>
<evidence type="ECO:0000256" key="1">
    <source>
        <dbReference type="ARBA" id="ARBA00004651"/>
    </source>
</evidence>
<feature type="transmembrane region" description="Helical" evidence="6">
    <location>
        <begin position="152"/>
        <end position="172"/>
    </location>
</feature>
<organism evidence="7 8">
    <name type="scientific">Molorchus minor</name>
    <dbReference type="NCBI Taxonomy" id="1323400"/>
    <lineage>
        <taxon>Eukaryota</taxon>
        <taxon>Metazoa</taxon>
        <taxon>Ecdysozoa</taxon>
        <taxon>Arthropoda</taxon>
        <taxon>Hexapoda</taxon>
        <taxon>Insecta</taxon>
        <taxon>Pterygota</taxon>
        <taxon>Neoptera</taxon>
        <taxon>Endopterygota</taxon>
        <taxon>Coleoptera</taxon>
        <taxon>Polyphaga</taxon>
        <taxon>Cucujiformia</taxon>
        <taxon>Chrysomeloidea</taxon>
        <taxon>Cerambycidae</taxon>
        <taxon>Lamiinae</taxon>
        <taxon>Monochamini</taxon>
        <taxon>Molorchus</taxon>
    </lineage>
</organism>
<comment type="subcellular location">
    <subcellularLocation>
        <location evidence="1 6">Cell membrane</location>
        <topology evidence="1 6">Multi-pass membrane protein</topology>
    </subcellularLocation>
</comment>
<feature type="transmembrane region" description="Helical" evidence="6">
    <location>
        <begin position="100"/>
        <end position="118"/>
    </location>
</feature>
<comment type="function">
    <text evidence="6">Gustatory receptor which mediates acceptance or avoidance behavior, depending on its substrates.</text>
</comment>
<evidence type="ECO:0000256" key="4">
    <source>
        <dbReference type="ARBA" id="ARBA00022989"/>
    </source>
</evidence>
<evidence type="ECO:0000313" key="7">
    <source>
        <dbReference type="EMBL" id="KAJ8964329.1"/>
    </source>
</evidence>
<keyword evidence="8" id="KW-1185">Reference proteome</keyword>
<keyword evidence="4 6" id="KW-1133">Transmembrane helix</keyword>
<name>A0ABQ9ITC5_9CUCU</name>
<keyword evidence="3 6" id="KW-0812">Transmembrane</keyword>
<protein>
    <recommendedName>
        <fullName evidence="6">Gustatory receptor</fullName>
    </recommendedName>
</protein>
<comment type="similarity">
    <text evidence="6">Belongs to the insect chemoreceptor superfamily. Gustatory receptor (GR) family.</text>
</comment>
<feature type="transmembrane region" description="Helical" evidence="6">
    <location>
        <begin position="197"/>
        <end position="217"/>
    </location>
</feature>
<evidence type="ECO:0000256" key="3">
    <source>
        <dbReference type="ARBA" id="ARBA00022692"/>
    </source>
</evidence>
<keyword evidence="5 6" id="KW-0472">Membrane</keyword>
<reference evidence="7" key="1">
    <citation type="journal article" date="2023" name="Insect Mol. Biol.">
        <title>Genome sequencing provides insights into the evolution of gene families encoding plant cell wall-degrading enzymes in longhorned beetles.</title>
        <authorList>
            <person name="Shin N.R."/>
            <person name="Okamura Y."/>
            <person name="Kirsch R."/>
            <person name="Pauchet Y."/>
        </authorList>
    </citation>
    <scope>NUCLEOTIDE SEQUENCE</scope>
    <source>
        <strain evidence="7">MMC_N1</strain>
    </source>
</reference>
<keyword evidence="6" id="KW-0807">Transducer</keyword>